<gene>
    <name evidence="7" type="ORF">XELAEV_18000255mg</name>
</gene>
<organism evidence="7">
    <name type="scientific">Xenopus laevis</name>
    <name type="common">African clawed frog</name>
    <dbReference type="NCBI Taxonomy" id="8355"/>
    <lineage>
        <taxon>Eukaryota</taxon>
        <taxon>Metazoa</taxon>
        <taxon>Chordata</taxon>
        <taxon>Craniata</taxon>
        <taxon>Vertebrata</taxon>
        <taxon>Euteleostomi</taxon>
        <taxon>Amphibia</taxon>
        <taxon>Batrachia</taxon>
        <taxon>Anura</taxon>
        <taxon>Pipoidea</taxon>
        <taxon>Pipidae</taxon>
        <taxon>Xenopodinae</taxon>
        <taxon>Xenopus</taxon>
        <taxon>Xenopus</taxon>
    </lineage>
</organism>
<reference evidence="7" key="1">
    <citation type="submission" date="2016-05" db="EMBL/GenBank/DDBJ databases">
        <title>WGS assembly of Xenopus laevis.</title>
        <authorList>
            <person name="Session A."/>
            <person name="Uno Y."/>
            <person name="Kwon T."/>
            <person name="Chapman J."/>
            <person name="Toyoda A."/>
            <person name="Takahashi S."/>
            <person name="Fukui A."/>
            <person name="Hikosaka A."/>
            <person name="Putnam N."/>
            <person name="Stites J."/>
            <person name="Van Heeringen S."/>
            <person name="Quigley I."/>
            <person name="Heinz S."/>
            <person name="Hellsten U."/>
            <person name="Lyons J."/>
            <person name="Suzuki A."/>
            <person name="Kondo M."/>
            <person name="Ogino H."/>
            <person name="Ochi H."/>
            <person name="Bogdanovic O."/>
            <person name="Lister R."/>
            <person name="Georgiou G."/>
            <person name="Paranjpe S."/>
            <person name="Van Kruijsbergen I."/>
            <person name="Mozaffari S."/>
            <person name="Shu S."/>
            <person name="Schmutz J."/>
            <person name="Jenkins J."/>
            <person name="Grimwood J."/>
            <person name="Carlson J."/>
            <person name="Mitros T."/>
            <person name="Simakov O."/>
            <person name="Heald R."/>
            <person name="Miller K."/>
            <person name="Haudenschild C."/>
            <person name="Kuroki Y."/>
            <person name="Tanaka T."/>
            <person name="Michiue T."/>
            <person name="Watanabe M."/>
            <person name="Kinoshita T."/>
            <person name="Ohta Y."/>
            <person name="Mawaribuchi S."/>
            <person name="Suzuki Y."/>
            <person name="Haramoto Y."/>
            <person name="Yamamoto T."/>
            <person name="Takagi C."/>
            <person name="Kitzman J."/>
            <person name="Shendure J."/>
            <person name="Nakayama T."/>
            <person name="Izutsu Y."/>
            <person name="Robert J."/>
            <person name="Dichmann D."/>
            <person name="Flajnik M."/>
            <person name="Houston D."/>
            <person name="Marcotte E."/>
            <person name="Wallingford J."/>
            <person name="Ito Y."/>
            <person name="Asashima M."/>
            <person name="Ueno N."/>
            <person name="Matsuda Y."/>
            <person name="Jan Veenstra G."/>
            <person name="Fujiyama A."/>
            <person name="Harland R."/>
            <person name="Taira M."/>
            <person name="Rokhsar D.S."/>
        </authorList>
    </citation>
    <scope>NUCLEOTIDE SEQUENCE</scope>
    <source>
        <strain evidence="7">J</strain>
        <tissue evidence="7">Blood</tissue>
    </source>
</reference>
<evidence type="ECO:0000313" key="7">
    <source>
        <dbReference type="EMBL" id="OCT56329.1"/>
    </source>
</evidence>
<evidence type="ECO:0000256" key="6">
    <source>
        <dbReference type="SAM" id="SignalP"/>
    </source>
</evidence>
<evidence type="ECO:0000256" key="2">
    <source>
        <dbReference type="ARBA" id="ARBA00022729"/>
    </source>
</evidence>
<keyword evidence="5" id="KW-0812">Transmembrane</keyword>
<name>A0A974GZ94_XENLA</name>
<evidence type="ECO:0000256" key="3">
    <source>
        <dbReference type="ARBA" id="ARBA00023136"/>
    </source>
</evidence>
<evidence type="ECO:0000256" key="4">
    <source>
        <dbReference type="ARBA" id="ARBA00023180"/>
    </source>
</evidence>
<keyword evidence="4" id="KW-0325">Glycoprotein</keyword>
<feature type="chain" id="PRO_5037837258" description="Immunoglobulin subtype domain-containing protein" evidence="6">
    <location>
        <begin position="24"/>
        <end position="154"/>
    </location>
</feature>
<feature type="signal peptide" evidence="6">
    <location>
        <begin position="1"/>
        <end position="23"/>
    </location>
</feature>
<comment type="subcellular location">
    <subcellularLocation>
        <location evidence="1">Membrane</location>
    </subcellularLocation>
</comment>
<dbReference type="Proteomes" id="UP000694892">
    <property type="component" value="Unassembled WGS sequence"/>
</dbReference>
<evidence type="ECO:0008006" key="8">
    <source>
        <dbReference type="Google" id="ProtNLM"/>
    </source>
</evidence>
<dbReference type="SUPFAM" id="SSF48726">
    <property type="entry name" value="Immunoglobulin"/>
    <property type="match status" value="1"/>
</dbReference>
<dbReference type="InterPro" id="IPR036179">
    <property type="entry name" value="Ig-like_dom_sf"/>
</dbReference>
<evidence type="ECO:0000256" key="5">
    <source>
        <dbReference type="SAM" id="Phobius"/>
    </source>
</evidence>
<dbReference type="AlphaFoldDB" id="A0A974GZ94"/>
<dbReference type="InterPro" id="IPR015631">
    <property type="entry name" value="CD2/SLAM_rcpt"/>
</dbReference>
<proteinExistence type="predicted"/>
<dbReference type="Gene3D" id="2.60.40.10">
    <property type="entry name" value="Immunoglobulins"/>
    <property type="match status" value="1"/>
</dbReference>
<dbReference type="EMBL" id="KV467296">
    <property type="protein sequence ID" value="OCT56329.1"/>
    <property type="molecule type" value="Genomic_DNA"/>
</dbReference>
<keyword evidence="3 5" id="KW-0472">Membrane</keyword>
<dbReference type="PANTHER" id="PTHR12080:SF121">
    <property type="entry name" value="IG-LIKE DOMAIN-CONTAINING PROTEIN-RELATED"/>
    <property type="match status" value="1"/>
</dbReference>
<dbReference type="GO" id="GO:0016020">
    <property type="term" value="C:membrane"/>
    <property type="evidence" value="ECO:0007669"/>
    <property type="project" value="UniProtKB-SubCell"/>
</dbReference>
<accession>A0A974GZ94</accession>
<dbReference type="InterPro" id="IPR013783">
    <property type="entry name" value="Ig-like_fold"/>
</dbReference>
<dbReference type="PANTHER" id="PTHR12080">
    <property type="entry name" value="SIGNALING LYMPHOCYTIC ACTIVATION MOLECULE"/>
    <property type="match status" value="1"/>
</dbReference>
<protein>
    <recommendedName>
        <fullName evidence="8">Immunoglobulin subtype domain-containing protein</fullName>
    </recommendedName>
</protein>
<keyword evidence="2 6" id="KW-0732">Signal</keyword>
<sequence length="154" mass="17627">MLRNWSEKLKISLLLLLIGSAIQNDGFQISGILNQSVYLSNRMNLNLPVEKVMWEVEFNEDIFPLAEYRDGRFNIHNDQFTGRLDVSNSGTTLRIRELRKEDGTSFTAYITLINKVIKTLVFHLTVYDGICWIKLSIFLPVLAALSATLIFVSK</sequence>
<evidence type="ECO:0000256" key="1">
    <source>
        <dbReference type="ARBA" id="ARBA00004370"/>
    </source>
</evidence>
<keyword evidence="5" id="KW-1133">Transmembrane helix</keyword>
<feature type="transmembrane region" description="Helical" evidence="5">
    <location>
        <begin position="132"/>
        <end position="152"/>
    </location>
</feature>